<evidence type="ECO:0000313" key="4">
    <source>
        <dbReference type="Proteomes" id="UP000016986"/>
    </source>
</evidence>
<proteinExistence type="predicted"/>
<dbReference type="RefSeq" id="WP_021780372.1">
    <property type="nucleotide sequence ID" value="NZ_BATA01000044.1"/>
</dbReference>
<dbReference type="InterPro" id="IPR049288">
    <property type="entry name" value="DUF447_C"/>
</dbReference>
<feature type="domain" description="DUF447" evidence="1">
    <location>
        <begin position="14"/>
        <end position="122"/>
    </location>
</feature>
<dbReference type="AlphaFoldDB" id="U2YFU4"/>
<dbReference type="OrthoDB" id="146030at2157"/>
<dbReference type="Gene3D" id="2.30.110.10">
    <property type="entry name" value="Electron Transport, Fmn-binding Protein, Chain A"/>
    <property type="match status" value="1"/>
</dbReference>
<dbReference type="Pfam" id="PF04289">
    <property type="entry name" value="DUF447_N"/>
    <property type="match status" value="1"/>
</dbReference>
<name>U2YFU4_9EURY</name>
<accession>U2YFU4</accession>
<dbReference type="Gene3D" id="1.20.58.290">
    <property type="entry name" value="Hypothetical membrane protein ta0354_69_121"/>
    <property type="match status" value="1"/>
</dbReference>
<evidence type="ECO:0000259" key="1">
    <source>
        <dbReference type="Pfam" id="PF04289"/>
    </source>
</evidence>
<protein>
    <recommendedName>
        <fullName evidence="5">DUF447 family protein</fullName>
    </recommendedName>
</protein>
<evidence type="ECO:0008006" key="5">
    <source>
        <dbReference type="Google" id="ProtNLM"/>
    </source>
</evidence>
<evidence type="ECO:0000259" key="2">
    <source>
        <dbReference type="Pfam" id="PF20766"/>
    </source>
</evidence>
<dbReference type="SUPFAM" id="SSF50475">
    <property type="entry name" value="FMN-binding split barrel"/>
    <property type="match status" value="1"/>
</dbReference>
<dbReference type="Pfam" id="PF20766">
    <property type="entry name" value="DUF447_C"/>
    <property type="match status" value="1"/>
</dbReference>
<evidence type="ECO:0000313" key="3">
    <source>
        <dbReference type="EMBL" id="GAD53016.1"/>
    </source>
</evidence>
<dbReference type="Proteomes" id="UP000016986">
    <property type="component" value="Unassembled WGS sequence"/>
</dbReference>
<dbReference type="eggNOG" id="arCOG04458">
    <property type="taxonomic scope" value="Archaea"/>
</dbReference>
<keyword evidence="4" id="KW-1185">Reference proteome</keyword>
<organism evidence="3 4">
    <name type="scientific">Halarchaeum acidiphilum MH1-52-1</name>
    <dbReference type="NCBI Taxonomy" id="1261545"/>
    <lineage>
        <taxon>Archaea</taxon>
        <taxon>Methanobacteriati</taxon>
        <taxon>Methanobacteriota</taxon>
        <taxon>Stenosarchaea group</taxon>
        <taxon>Halobacteria</taxon>
        <taxon>Halobacteriales</taxon>
        <taxon>Halobacteriaceae</taxon>
    </lineage>
</organism>
<reference evidence="3 4" key="1">
    <citation type="submission" date="2013-09" db="EMBL/GenBank/DDBJ databases">
        <title>Whole genome sequencing of Halarchaeum acidiphilum strain MH1-52-1.</title>
        <authorList>
            <person name="Shimane Y."/>
            <person name="Minegishi H."/>
            <person name="Nishi S."/>
            <person name="Echigo A."/>
            <person name="Shuto A."/>
            <person name="Konishi M."/>
            <person name="Ito T."/>
            <person name="Ohkuma M."/>
            <person name="Ohta Y."/>
            <person name="Nagano Y."/>
            <person name="Tsubouchi T."/>
            <person name="Mori K."/>
            <person name="Usui K."/>
            <person name="Kamekura M."/>
            <person name="Usami R."/>
            <person name="Takaki Y."/>
            <person name="Hatada Y."/>
        </authorList>
    </citation>
    <scope>NUCLEOTIDE SEQUENCE [LARGE SCALE GENOMIC DNA]</scope>
    <source>
        <strain evidence="3 4">JCM 16109</strain>
    </source>
</reference>
<comment type="caution">
    <text evidence="3">The sequence shown here is derived from an EMBL/GenBank/DDBJ whole genome shotgun (WGS) entry which is preliminary data.</text>
</comment>
<dbReference type="EMBL" id="BATA01000044">
    <property type="protein sequence ID" value="GAD53016.1"/>
    <property type="molecule type" value="Genomic_DNA"/>
</dbReference>
<sequence>MTDSDWPVALRGVTESVVTTEGPNGEWNAAALGLRDGEPATAETWGRTRTRRNFERTGRGYVQFTRDPRLFVEAALAVHETDDPVLPAADAWVRVEVERLDAGAREGTAWASWALRPVETDVRRERVPTTNRGFAAVVEATVAASRLGVDAYDDDELRARLDYFTEIARTCGGTAERAAIERVCDLVGGA</sequence>
<dbReference type="InterPro" id="IPR007386">
    <property type="entry name" value="DUF447_N"/>
</dbReference>
<feature type="domain" description="DUF447" evidence="2">
    <location>
        <begin position="131"/>
        <end position="184"/>
    </location>
</feature>
<dbReference type="InterPro" id="IPR012349">
    <property type="entry name" value="Split_barrel_FMN-bd"/>
</dbReference>
<gene>
    <name evidence="3" type="ORF">MBEHAL_1776</name>
</gene>